<evidence type="ECO:0000313" key="2">
    <source>
        <dbReference type="EMBL" id="KAK9055625.1"/>
    </source>
</evidence>
<accession>A0AAP0CKC9</accession>
<organism evidence="2 3">
    <name type="scientific">Deinandra increscens subsp. villosa</name>
    <dbReference type="NCBI Taxonomy" id="3103831"/>
    <lineage>
        <taxon>Eukaryota</taxon>
        <taxon>Viridiplantae</taxon>
        <taxon>Streptophyta</taxon>
        <taxon>Embryophyta</taxon>
        <taxon>Tracheophyta</taxon>
        <taxon>Spermatophyta</taxon>
        <taxon>Magnoliopsida</taxon>
        <taxon>eudicotyledons</taxon>
        <taxon>Gunneridae</taxon>
        <taxon>Pentapetalae</taxon>
        <taxon>asterids</taxon>
        <taxon>campanulids</taxon>
        <taxon>Asterales</taxon>
        <taxon>Asteraceae</taxon>
        <taxon>Asteroideae</taxon>
        <taxon>Heliantheae alliance</taxon>
        <taxon>Madieae</taxon>
        <taxon>Madiinae</taxon>
        <taxon>Deinandra</taxon>
    </lineage>
</organism>
<feature type="compositionally biased region" description="Acidic residues" evidence="1">
    <location>
        <begin position="88"/>
        <end position="98"/>
    </location>
</feature>
<protein>
    <submittedName>
        <fullName evidence="2">Uncharacterized protein</fullName>
    </submittedName>
</protein>
<feature type="region of interest" description="Disordered" evidence="1">
    <location>
        <begin position="1"/>
        <end position="52"/>
    </location>
</feature>
<dbReference type="Pfam" id="PF04720">
    <property type="entry name" value="PDDEXK_6"/>
    <property type="match status" value="1"/>
</dbReference>
<dbReference type="EMBL" id="JBCNJP010000025">
    <property type="protein sequence ID" value="KAK9055625.1"/>
    <property type="molecule type" value="Genomic_DNA"/>
</dbReference>
<feature type="compositionally biased region" description="Basic and acidic residues" evidence="1">
    <location>
        <begin position="12"/>
        <end position="27"/>
    </location>
</feature>
<dbReference type="PANTHER" id="PTHR31579:SF84">
    <property type="entry name" value="F21O3.6 PROTEIN"/>
    <property type="match status" value="1"/>
</dbReference>
<keyword evidence="3" id="KW-1185">Reference proteome</keyword>
<name>A0AAP0CKC9_9ASTR</name>
<evidence type="ECO:0000313" key="3">
    <source>
        <dbReference type="Proteomes" id="UP001408789"/>
    </source>
</evidence>
<proteinExistence type="predicted"/>
<comment type="caution">
    <text evidence="2">The sequence shown here is derived from an EMBL/GenBank/DDBJ whole genome shotgun (WGS) entry which is preliminary data.</text>
</comment>
<reference evidence="2 3" key="1">
    <citation type="submission" date="2024-04" db="EMBL/GenBank/DDBJ databases">
        <title>The reference genome of an endangered Asteraceae, Deinandra increscens subsp. villosa, native to the Central Coast of California.</title>
        <authorList>
            <person name="Guilliams M."/>
            <person name="Hasenstab-Lehman K."/>
            <person name="Meyer R."/>
            <person name="Mcevoy S."/>
        </authorList>
    </citation>
    <scope>NUCLEOTIDE SEQUENCE [LARGE SCALE GENOMIC DNA]</scope>
    <source>
        <tissue evidence="2">Leaf</tissue>
    </source>
</reference>
<gene>
    <name evidence="2" type="ORF">SSX86_026710</name>
</gene>
<dbReference type="NCBIfam" id="TIGR01615">
    <property type="entry name" value="A_thal_3542"/>
    <property type="match status" value="1"/>
</dbReference>
<dbReference type="InterPro" id="IPR006502">
    <property type="entry name" value="PDDEXK-like"/>
</dbReference>
<dbReference type="PANTHER" id="PTHR31579">
    <property type="entry name" value="OS03G0796600 PROTEIN"/>
    <property type="match status" value="1"/>
</dbReference>
<feature type="region of interest" description="Disordered" evidence="1">
    <location>
        <begin position="78"/>
        <end position="106"/>
    </location>
</feature>
<dbReference type="AlphaFoldDB" id="A0AAP0CKC9"/>
<sequence>MVVRSKCVTGPLDERVKDRIVGRDRPDIAYGSSGSEHSGTGGQIGDYEDDDSSHSLSYLLHCFDEENDKDDAIEEDEFDGSRMTNNDPDPDQDPDFDSDSDRAEAKNEEMISTLRNQNNDMFRNVLLANVVKAMEFFRCLSPSAQILNRNVMRFLQKLGYNAAICKTKWQSCGGLTAGDYEFIDVVESGARYFIDLNFAGEFQIARQTNQFRRFSQNLPNVFVGKSADLKLIVKLMSDEIRWSLKSRGLVLPPWRKNRFMQNKWFGPYRRTANYTPANFSSSLTVPVNRMTDAVKCSMIGFSVVDSAPLFNAATRTR</sequence>
<dbReference type="Proteomes" id="UP001408789">
    <property type="component" value="Unassembled WGS sequence"/>
</dbReference>
<evidence type="ECO:0000256" key="1">
    <source>
        <dbReference type="SAM" id="MobiDB-lite"/>
    </source>
</evidence>